<evidence type="ECO:0000256" key="3">
    <source>
        <dbReference type="ARBA" id="ARBA00022833"/>
    </source>
</evidence>
<dbReference type="GO" id="GO:0006351">
    <property type="term" value="P:DNA-templated transcription"/>
    <property type="evidence" value="ECO:0007669"/>
    <property type="project" value="InterPro"/>
</dbReference>
<reference evidence="9" key="1">
    <citation type="submission" date="2023-06" db="EMBL/GenBank/DDBJ databases">
        <authorList>
            <person name="Noh H."/>
        </authorList>
    </citation>
    <scope>NUCLEOTIDE SEQUENCE</scope>
    <source>
        <strain evidence="9">DUCC20226</strain>
    </source>
</reference>
<comment type="caution">
    <text evidence="9">The sequence shown here is derived from an EMBL/GenBank/DDBJ whole genome shotgun (WGS) entry which is preliminary data.</text>
</comment>
<evidence type="ECO:0000256" key="7">
    <source>
        <dbReference type="ARBA" id="ARBA00023242"/>
    </source>
</evidence>
<dbReference type="GO" id="GO:0000981">
    <property type="term" value="F:DNA-binding transcription factor activity, RNA polymerase II-specific"/>
    <property type="evidence" value="ECO:0007669"/>
    <property type="project" value="TreeGrafter"/>
</dbReference>
<evidence type="ECO:0000256" key="2">
    <source>
        <dbReference type="ARBA" id="ARBA00022723"/>
    </source>
</evidence>
<protein>
    <recommendedName>
        <fullName evidence="8">Xylanolytic transcriptional activator regulatory domain-containing protein</fullName>
    </recommendedName>
</protein>
<keyword evidence="5" id="KW-0238">DNA-binding</keyword>
<proteinExistence type="predicted"/>
<dbReference type="AlphaFoldDB" id="A0AAD9S109"/>
<evidence type="ECO:0000256" key="6">
    <source>
        <dbReference type="ARBA" id="ARBA00023163"/>
    </source>
</evidence>
<evidence type="ECO:0000256" key="5">
    <source>
        <dbReference type="ARBA" id="ARBA00023125"/>
    </source>
</evidence>
<evidence type="ECO:0000313" key="9">
    <source>
        <dbReference type="EMBL" id="KAK2596290.1"/>
    </source>
</evidence>
<accession>A0AAD9S109</accession>
<dbReference type="Proteomes" id="UP001265746">
    <property type="component" value="Unassembled WGS sequence"/>
</dbReference>
<dbReference type="GO" id="GO:0005634">
    <property type="term" value="C:nucleus"/>
    <property type="evidence" value="ECO:0007669"/>
    <property type="project" value="UniProtKB-SubCell"/>
</dbReference>
<organism evidence="9 10">
    <name type="scientific">Phomopsis amygdali</name>
    <name type="common">Fusicoccum amygdali</name>
    <dbReference type="NCBI Taxonomy" id="1214568"/>
    <lineage>
        <taxon>Eukaryota</taxon>
        <taxon>Fungi</taxon>
        <taxon>Dikarya</taxon>
        <taxon>Ascomycota</taxon>
        <taxon>Pezizomycotina</taxon>
        <taxon>Sordariomycetes</taxon>
        <taxon>Sordariomycetidae</taxon>
        <taxon>Diaporthales</taxon>
        <taxon>Diaporthaceae</taxon>
        <taxon>Diaporthe</taxon>
    </lineage>
</organism>
<keyword evidence="3" id="KW-0862">Zinc</keyword>
<dbReference type="PANTHER" id="PTHR47782:SF14">
    <property type="entry name" value="ZN(II)2CYS6 TRANSCRIPTION FACTOR (EUROFUNG)"/>
    <property type="match status" value="1"/>
</dbReference>
<sequence length="501" mass="56466">MAEPRGDGFANIPQRIGMANLVKAATALDGADPARPTRPDPSLSVLMTMAGGATEDLQMNRKATEKFMNLFLDEVAILYPYFDRDRIEGQYQLVVHDENEPPRHSAYLPSDADKFSTYMAICIGTLLSSESMRLESYRTKLRKTSWGLLYSLLEDGDSLVPIMCLILLTIYATLSPDGGSAWQLLGLGMRQCIFMGLHRESEQHTKAEMDTRRRLFWTMYILDRSISSVMDRPFLIQDDEISVHLPDMHSMRHLGGRSSPLSAHILIQARLLSNIRTNPDQPLLFHYSNFQHYQDFQPRVADNHMVMSQPSSIRLEQNSARILTHIAYAALLTTEGHTANSSSILDMETMNDEISMACKRFVDSLYDRSDQAHFVGSFVDAYDIFVSGMFYIYLEQRHGSDAQNYDSLTKPEGVRGGHSGLVNDMVNKCCTLIAAVEARFGAVKALRRVLRDFSALTTGTKSFPQNTKTLLMDLPDIIPTQISLLISQTLDRQRTRQTPIC</sequence>
<keyword evidence="4" id="KW-0805">Transcription regulation</keyword>
<name>A0AAD9S109_PHOAM</name>
<comment type="subcellular location">
    <subcellularLocation>
        <location evidence="1">Nucleus</location>
    </subcellularLocation>
</comment>
<evidence type="ECO:0000256" key="1">
    <source>
        <dbReference type="ARBA" id="ARBA00004123"/>
    </source>
</evidence>
<keyword evidence="10" id="KW-1185">Reference proteome</keyword>
<evidence type="ECO:0000259" key="8">
    <source>
        <dbReference type="SMART" id="SM00906"/>
    </source>
</evidence>
<keyword evidence="2" id="KW-0479">Metal-binding</keyword>
<keyword evidence="7" id="KW-0539">Nucleus</keyword>
<dbReference type="GO" id="GO:0008270">
    <property type="term" value="F:zinc ion binding"/>
    <property type="evidence" value="ECO:0007669"/>
    <property type="project" value="InterPro"/>
</dbReference>
<dbReference type="CDD" id="cd12148">
    <property type="entry name" value="fungal_TF_MHR"/>
    <property type="match status" value="1"/>
</dbReference>
<gene>
    <name evidence="9" type="ORF">N8I77_013186</name>
</gene>
<evidence type="ECO:0000313" key="10">
    <source>
        <dbReference type="Proteomes" id="UP001265746"/>
    </source>
</evidence>
<evidence type="ECO:0000256" key="4">
    <source>
        <dbReference type="ARBA" id="ARBA00023015"/>
    </source>
</evidence>
<dbReference type="Pfam" id="PF04082">
    <property type="entry name" value="Fungal_trans"/>
    <property type="match status" value="1"/>
</dbReference>
<dbReference type="GO" id="GO:0045944">
    <property type="term" value="P:positive regulation of transcription by RNA polymerase II"/>
    <property type="evidence" value="ECO:0007669"/>
    <property type="project" value="TreeGrafter"/>
</dbReference>
<feature type="domain" description="Xylanolytic transcriptional activator regulatory" evidence="8">
    <location>
        <begin position="181"/>
        <end position="251"/>
    </location>
</feature>
<keyword evidence="6" id="KW-0804">Transcription</keyword>
<dbReference type="GO" id="GO:0043565">
    <property type="term" value="F:sequence-specific DNA binding"/>
    <property type="evidence" value="ECO:0007669"/>
    <property type="project" value="TreeGrafter"/>
</dbReference>
<dbReference type="PANTHER" id="PTHR47782">
    <property type="entry name" value="ZN(II)2CYS6 TRANSCRIPTION FACTOR (EUROFUNG)-RELATED"/>
    <property type="match status" value="1"/>
</dbReference>
<dbReference type="InterPro" id="IPR007219">
    <property type="entry name" value="XnlR_reg_dom"/>
</dbReference>
<dbReference type="InterPro" id="IPR052202">
    <property type="entry name" value="Yeast_MetPath_Reg"/>
</dbReference>
<dbReference type="SMART" id="SM00906">
    <property type="entry name" value="Fungal_trans"/>
    <property type="match status" value="1"/>
</dbReference>
<dbReference type="EMBL" id="JAUJFL010000011">
    <property type="protein sequence ID" value="KAK2596290.1"/>
    <property type="molecule type" value="Genomic_DNA"/>
</dbReference>